<reference evidence="5 6" key="1">
    <citation type="submission" date="2021-01" db="EMBL/GenBank/DDBJ databases">
        <title>Whole genome shotgun sequence of Catellatospora chokoriensis NBRC 107358.</title>
        <authorList>
            <person name="Komaki H."/>
            <person name="Tamura T."/>
        </authorList>
    </citation>
    <scope>NUCLEOTIDE SEQUENCE [LARGE SCALE GENOMIC DNA]</scope>
    <source>
        <strain evidence="5 6">NBRC 107358</strain>
    </source>
</reference>
<keyword evidence="2" id="KW-0378">Hydrolase</keyword>
<keyword evidence="3" id="KW-0464">Manganese</keyword>
<dbReference type="Gene3D" id="3.40.800.10">
    <property type="entry name" value="Ureohydrolase domain"/>
    <property type="match status" value="1"/>
</dbReference>
<dbReference type="InterPro" id="IPR023696">
    <property type="entry name" value="Ureohydrolase_dom_sf"/>
</dbReference>
<dbReference type="AlphaFoldDB" id="A0A8J3KE87"/>
<evidence type="ECO:0000256" key="3">
    <source>
        <dbReference type="ARBA" id="ARBA00023211"/>
    </source>
</evidence>
<comment type="similarity">
    <text evidence="4">Belongs to the arginase family.</text>
</comment>
<gene>
    <name evidence="5" type="ORF">Cch02nite_68580</name>
</gene>
<proteinExistence type="inferred from homology"/>
<protein>
    <recommendedName>
        <fullName evidence="7">Arginase</fullName>
    </recommendedName>
</protein>
<name>A0A8J3KE87_9ACTN</name>
<dbReference type="GO" id="GO:0005829">
    <property type="term" value="C:cytosol"/>
    <property type="evidence" value="ECO:0007669"/>
    <property type="project" value="TreeGrafter"/>
</dbReference>
<evidence type="ECO:0008006" key="7">
    <source>
        <dbReference type="Google" id="ProtNLM"/>
    </source>
</evidence>
<dbReference type="GO" id="GO:0030145">
    <property type="term" value="F:manganese ion binding"/>
    <property type="evidence" value="ECO:0007669"/>
    <property type="project" value="TreeGrafter"/>
</dbReference>
<dbReference type="PANTHER" id="PTHR43782:SF3">
    <property type="entry name" value="ARGINASE"/>
    <property type="match status" value="1"/>
</dbReference>
<dbReference type="EMBL" id="BONG01000063">
    <property type="protein sequence ID" value="GIF93414.1"/>
    <property type="molecule type" value="Genomic_DNA"/>
</dbReference>
<dbReference type="SUPFAM" id="SSF52768">
    <property type="entry name" value="Arginase/deacetylase"/>
    <property type="match status" value="1"/>
</dbReference>
<dbReference type="InterPro" id="IPR006035">
    <property type="entry name" value="Ureohydrolase"/>
</dbReference>
<dbReference type="Pfam" id="PF00491">
    <property type="entry name" value="Arginase"/>
    <property type="match status" value="1"/>
</dbReference>
<dbReference type="GO" id="GO:0004053">
    <property type="term" value="F:arginase activity"/>
    <property type="evidence" value="ECO:0007669"/>
    <property type="project" value="TreeGrafter"/>
</dbReference>
<sequence length="300" mass="31443">MPRDLVVVGAPTSAGSYAPGQETAARVLRELGLIDQLRAAGRQVHDAGDGPVQVWSPDRRHPYAQNLAAVVAAVVAVADQVAAALASDADVLVLGGNCTVALGVMSALTAHDPDAGLLYIDRHFDLNTPQSTTDGALDWMGLAHALDLPGAAEPLVSALGRRPLLTTAQLYFLGVEFAAATSWERDQVERLGLPWCASAALAAAPSAQAMRALDMLPRAAMAVHLDVDVLDFTDAPLAESTDGRNSGPSLDRLSAALRAACRDQRFRVLSIGELNPTRAAGHPDVLSRFIGCLRNALRPG</sequence>
<keyword evidence="6" id="KW-1185">Reference proteome</keyword>
<keyword evidence="1" id="KW-0479">Metal-binding</keyword>
<organism evidence="5 6">
    <name type="scientific">Catellatospora chokoriensis</name>
    <dbReference type="NCBI Taxonomy" id="310353"/>
    <lineage>
        <taxon>Bacteria</taxon>
        <taxon>Bacillati</taxon>
        <taxon>Actinomycetota</taxon>
        <taxon>Actinomycetes</taxon>
        <taxon>Micromonosporales</taxon>
        <taxon>Micromonosporaceae</taxon>
        <taxon>Catellatospora</taxon>
    </lineage>
</organism>
<dbReference type="PROSITE" id="PS51409">
    <property type="entry name" value="ARGINASE_2"/>
    <property type="match status" value="1"/>
</dbReference>
<comment type="caution">
    <text evidence="5">The sequence shown here is derived from an EMBL/GenBank/DDBJ whole genome shotgun (WGS) entry which is preliminary data.</text>
</comment>
<evidence type="ECO:0000256" key="1">
    <source>
        <dbReference type="ARBA" id="ARBA00022723"/>
    </source>
</evidence>
<evidence type="ECO:0000256" key="2">
    <source>
        <dbReference type="ARBA" id="ARBA00022801"/>
    </source>
</evidence>
<evidence type="ECO:0000313" key="5">
    <source>
        <dbReference type="EMBL" id="GIF93414.1"/>
    </source>
</evidence>
<evidence type="ECO:0000313" key="6">
    <source>
        <dbReference type="Proteomes" id="UP000619293"/>
    </source>
</evidence>
<dbReference type="PANTHER" id="PTHR43782">
    <property type="entry name" value="ARGINASE"/>
    <property type="match status" value="1"/>
</dbReference>
<evidence type="ECO:0000256" key="4">
    <source>
        <dbReference type="PROSITE-ProRule" id="PRU00742"/>
    </source>
</evidence>
<accession>A0A8J3KE87</accession>
<dbReference type="Proteomes" id="UP000619293">
    <property type="component" value="Unassembled WGS sequence"/>
</dbReference>